<reference evidence="1" key="1">
    <citation type="submission" date="2021-02" db="EMBL/GenBank/DDBJ databases">
        <authorList>
            <person name="Nowell W R."/>
        </authorList>
    </citation>
    <scope>NUCLEOTIDE SEQUENCE</scope>
</reference>
<protein>
    <submittedName>
        <fullName evidence="1">Uncharacterized protein</fullName>
    </submittedName>
</protein>
<organism evidence="1 2">
    <name type="scientific">Rotaria magnacalcarata</name>
    <dbReference type="NCBI Taxonomy" id="392030"/>
    <lineage>
        <taxon>Eukaryota</taxon>
        <taxon>Metazoa</taxon>
        <taxon>Spiralia</taxon>
        <taxon>Gnathifera</taxon>
        <taxon>Rotifera</taxon>
        <taxon>Eurotatoria</taxon>
        <taxon>Bdelloidea</taxon>
        <taxon>Philodinida</taxon>
        <taxon>Philodinidae</taxon>
        <taxon>Rotaria</taxon>
    </lineage>
</organism>
<evidence type="ECO:0000313" key="1">
    <source>
        <dbReference type="EMBL" id="CAF5228565.1"/>
    </source>
</evidence>
<dbReference type="EMBL" id="CAJOBJ010384426">
    <property type="protein sequence ID" value="CAF5228565.1"/>
    <property type="molecule type" value="Genomic_DNA"/>
</dbReference>
<evidence type="ECO:0000313" key="2">
    <source>
        <dbReference type="Proteomes" id="UP000681720"/>
    </source>
</evidence>
<proteinExistence type="predicted"/>
<comment type="caution">
    <text evidence="1">The sequence shown here is derived from an EMBL/GenBank/DDBJ whole genome shotgun (WGS) entry which is preliminary data.</text>
</comment>
<feature type="non-terminal residue" evidence="1">
    <location>
        <position position="27"/>
    </location>
</feature>
<name>A0A8S3KEZ7_9BILA</name>
<dbReference type="AlphaFoldDB" id="A0A8S3KEZ7"/>
<dbReference type="Proteomes" id="UP000681720">
    <property type="component" value="Unassembled WGS sequence"/>
</dbReference>
<sequence length="27" mass="3123">MKDGSLLFSEDGNRRIYRIEYGKSTVS</sequence>
<gene>
    <name evidence="1" type="ORF">GIL414_LOCUS88219</name>
</gene>
<accession>A0A8S3KEZ7</accession>